<keyword evidence="1" id="KW-0812">Transmembrane</keyword>
<organism evidence="2">
    <name type="scientific">Arundo donax</name>
    <name type="common">Giant reed</name>
    <name type="synonym">Donax arundinaceus</name>
    <dbReference type="NCBI Taxonomy" id="35708"/>
    <lineage>
        <taxon>Eukaryota</taxon>
        <taxon>Viridiplantae</taxon>
        <taxon>Streptophyta</taxon>
        <taxon>Embryophyta</taxon>
        <taxon>Tracheophyta</taxon>
        <taxon>Spermatophyta</taxon>
        <taxon>Magnoliopsida</taxon>
        <taxon>Liliopsida</taxon>
        <taxon>Poales</taxon>
        <taxon>Poaceae</taxon>
        <taxon>PACMAD clade</taxon>
        <taxon>Arundinoideae</taxon>
        <taxon>Arundineae</taxon>
        <taxon>Arundo</taxon>
    </lineage>
</organism>
<evidence type="ECO:0000256" key="1">
    <source>
        <dbReference type="SAM" id="Phobius"/>
    </source>
</evidence>
<keyword evidence="1" id="KW-1133">Transmembrane helix</keyword>
<name>A0A0A8XST4_ARUDO</name>
<proteinExistence type="predicted"/>
<reference evidence="2" key="1">
    <citation type="submission" date="2014-09" db="EMBL/GenBank/DDBJ databases">
        <authorList>
            <person name="Magalhaes I.L.F."/>
            <person name="Oliveira U."/>
            <person name="Santos F.R."/>
            <person name="Vidigal T.H.D.A."/>
            <person name="Brescovit A.D."/>
            <person name="Santos A.J."/>
        </authorList>
    </citation>
    <scope>NUCLEOTIDE SEQUENCE</scope>
    <source>
        <tissue evidence="2">Shoot tissue taken approximately 20 cm above the soil surface</tissue>
    </source>
</reference>
<sequence length="46" mass="5489">MQEVNWYLINRRIVQEEPITLVVLCHFQLVLLQIVCLLLFGHLQVI</sequence>
<dbReference type="EMBL" id="GBRH01280969">
    <property type="protein sequence ID" value="JAD16926.1"/>
    <property type="molecule type" value="Transcribed_RNA"/>
</dbReference>
<feature type="transmembrane region" description="Helical" evidence="1">
    <location>
        <begin position="21"/>
        <end position="43"/>
    </location>
</feature>
<accession>A0A0A8XST4</accession>
<reference evidence="2" key="2">
    <citation type="journal article" date="2015" name="Data Brief">
        <title>Shoot transcriptome of the giant reed, Arundo donax.</title>
        <authorList>
            <person name="Barrero R.A."/>
            <person name="Guerrero F.D."/>
            <person name="Moolhuijzen P."/>
            <person name="Goolsby J.A."/>
            <person name="Tidwell J."/>
            <person name="Bellgard S.E."/>
            <person name="Bellgard M.I."/>
        </authorList>
    </citation>
    <scope>NUCLEOTIDE SEQUENCE</scope>
    <source>
        <tissue evidence="2">Shoot tissue taken approximately 20 cm above the soil surface</tissue>
    </source>
</reference>
<protein>
    <submittedName>
        <fullName evidence="2">Uncharacterized protein</fullName>
    </submittedName>
</protein>
<evidence type="ECO:0000313" key="2">
    <source>
        <dbReference type="EMBL" id="JAD16926.1"/>
    </source>
</evidence>
<keyword evidence="1" id="KW-0472">Membrane</keyword>
<dbReference type="AlphaFoldDB" id="A0A0A8XST4"/>